<gene>
    <name evidence="1" type="ORF">BJY01DRAFT_163595</name>
</gene>
<accession>A0ABR4IAU4</accession>
<evidence type="ECO:0000313" key="2">
    <source>
        <dbReference type="Proteomes" id="UP001610446"/>
    </source>
</evidence>
<dbReference type="EMBL" id="JBFXLU010000527">
    <property type="protein sequence ID" value="KAL2824843.1"/>
    <property type="molecule type" value="Genomic_DNA"/>
</dbReference>
<evidence type="ECO:0000313" key="1">
    <source>
        <dbReference type="EMBL" id="KAL2824843.1"/>
    </source>
</evidence>
<reference evidence="1 2" key="1">
    <citation type="submission" date="2024-07" db="EMBL/GenBank/DDBJ databases">
        <title>Section-level genome sequencing and comparative genomics of Aspergillus sections Usti and Cavernicolus.</title>
        <authorList>
            <consortium name="Lawrence Berkeley National Laboratory"/>
            <person name="Nybo J.L."/>
            <person name="Vesth T.C."/>
            <person name="Theobald S."/>
            <person name="Frisvad J.C."/>
            <person name="Larsen T.O."/>
            <person name="Kjaerboelling I."/>
            <person name="Rothschild-Mancinelli K."/>
            <person name="Lyhne E.K."/>
            <person name="Kogle M.E."/>
            <person name="Barry K."/>
            <person name="Clum A."/>
            <person name="Na H."/>
            <person name="Ledsgaard L."/>
            <person name="Lin J."/>
            <person name="Lipzen A."/>
            <person name="Kuo A."/>
            <person name="Riley R."/>
            <person name="Mondo S."/>
            <person name="Labutti K."/>
            <person name="Haridas S."/>
            <person name="Pangalinan J."/>
            <person name="Salamov A.A."/>
            <person name="Simmons B.A."/>
            <person name="Magnuson J.K."/>
            <person name="Chen J."/>
            <person name="Drula E."/>
            <person name="Henrissat B."/>
            <person name="Wiebenga A."/>
            <person name="Lubbers R.J."/>
            <person name="Gomes A.C."/>
            <person name="Makela M.R."/>
            <person name="Stajich J."/>
            <person name="Grigoriev I.V."/>
            <person name="Mortensen U.H."/>
            <person name="De Vries R.P."/>
            <person name="Baker S.E."/>
            <person name="Andersen M.R."/>
        </authorList>
    </citation>
    <scope>NUCLEOTIDE SEQUENCE [LARGE SCALE GENOMIC DNA]</scope>
    <source>
        <strain evidence="1 2">CBS 123904</strain>
    </source>
</reference>
<name>A0ABR4IAU4_9EURO</name>
<comment type="caution">
    <text evidence="1">The sequence shown here is derived from an EMBL/GenBank/DDBJ whole genome shotgun (WGS) entry which is preliminary data.</text>
</comment>
<keyword evidence="2" id="KW-1185">Reference proteome</keyword>
<organism evidence="1 2">
    <name type="scientific">Aspergillus pseudoustus</name>
    <dbReference type="NCBI Taxonomy" id="1810923"/>
    <lineage>
        <taxon>Eukaryota</taxon>
        <taxon>Fungi</taxon>
        <taxon>Dikarya</taxon>
        <taxon>Ascomycota</taxon>
        <taxon>Pezizomycotina</taxon>
        <taxon>Eurotiomycetes</taxon>
        <taxon>Eurotiomycetidae</taxon>
        <taxon>Eurotiales</taxon>
        <taxon>Aspergillaceae</taxon>
        <taxon>Aspergillus</taxon>
        <taxon>Aspergillus subgen. Nidulantes</taxon>
    </lineage>
</organism>
<proteinExistence type="predicted"/>
<dbReference type="Proteomes" id="UP001610446">
    <property type="component" value="Unassembled WGS sequence"/>
</dbReference>
<sequence length="153" mass="16909">MVSSPRGGVGRQTLVNCGCQRAFVSAIFQKRTVRFSYQRRASWWTSIESPASCLNGPKLQAFSCRRHIESRKQREINRPHFRQLAEPSGSLSVVGPTDWRILAQMAKISSSQYRWLSTSTYFEGVNPILALFSAPAMPSSAICGGLATGIGVR</sequence>
<protein>
    <submittedName>
        <fullName evidence="1">Uncharacterized protein</fullName>
    </submittedName>
</protein>